<dbReference type="SMART" id="SM00261">
    <property type="entry name" value="FU"/>
    <property type="match status" value="1"/>
</dbReference>
<evidence type="ECO:0000259" key="16">
    <source>
        <dbReference type="Pfam" id="PF00757"/>
    </source>
</evidence>
<dbReference type="SUPFAM" id="SSF52058">
    <property type="entry name" value="L domain-like"/>
    <property type="match status" value="1"/>
</dbReference>
<evidence type="ECO:0000256" key="9">
    <source>
        <dbReference type="ARBA" id="ARBA00022989"/>
    </source>
</evidence>
<name>A0AAN8G640_PATCE</name>
<dbReference type="GO" id="GO:0005524">
    <property type="term" value="F:ATP binding"/>
    <property type="evidence" value="ECO:0007669"/>
    <property type="project" value="UniProtKB-KW"/>
</dbReference>
<dbReference type="Gene3D" id="2.10.220.10">
    <property type="entry name" value="Hormone Receptor, Insulin-like Growth Factor Receptor 1, Chain A, domain 2"/>
    <property type="match status" value="1"/>
</dbReference>
<comment type="caution">
    <text evidence="18">The sequence shown here is derived from an EMBL/GenBank/DDBJ whole genome shotgun (WGS) entry which is preliminary data.</text>
</comment>
<feature type="domain" description="Furin-like cysteine-rich" evidence="16">
    <location>
        <begin position="203"/>
        <end position="292"/>
    </location>
</feature>
<sequence>MELRFLVLLGCFVLCSSVDLQETTKYEDKECHGTSVGFGYSGTLRNHYESLKNRYQGCTFIHGNLEITNLDDPTIDYDLTFLSEIRYVSGYVLIGLVSELDQINFKSLEVIRGNRTYRVRGDEYSLIVALTSRYNSPHLGLQELHLPALREIVEGKVLFLQNPMLCYVNTISWDKLTKGLNTVGFNNSVHYGAKAYSNNCPPCPVECEFNGISSCWGASSSLCRLDYGLECDDSCNGVCFMKGREGCCHDFCSIGCTGPTQYDCQVCRDFKMGDQCVSHCPESTYTVSQNCIDF</sequence>
<keyword evidence="9" id="KW-1133">Transmembrane helix</keyword>
<evidence type="ECO:0000313" key="19">
    <source>
        <dbReference type="Proteomes" id="UP001347796"/>
    </source>
</evidence>
<evidence type="ECO:0000256" key="4">
    <source>
        <dbReference type="ARBA" id="ARBA00022679"/>
    </source>
</evidence>
<keyword evidence="6" id="KW-0547">Nucleotide-binding</keyword>
<evidence type="ECO:0000313" key="18">
    <source>
        <dbReference type="EMBL" id="KAK6166660.1"/>
    </source>
</evidence>
<comment type="catalytic activity">
    <reaction evidence="14">
        <text>L-tyrosyl-[protein] + ATP = O-phospho-L-tyrosyl-[protein] + ADP + H(+)</text>
        <dbReference type="Rhea" id="RHEA:10596"/>
        <dbReference type="Rhea" id="RHEA-COMP:10136"/>
        <dbReference type="Rhea" id="RHEA-COMP:20101"/>
        <dbReference type="ChEBI" id="CHEBI:15378"/>
        <dbReference type="ChEBI" id="CHEBI:30616"/>
        <dbReference type="ChEBI" id="CHEBI:46858"/>
        <dbReference type="ChEBI" id="CHEBI:61978"/>
        <dbReference type="ChEBI" id="CHEBI:456216"/>
        <dbReference type="EC" id="2.7.10.1"/>
    </reaction>
</comment>
<dbReference type="InterPro" id="IPR006212">
    <property type="entry name" value="Furin_repeat"/>
</dbReference>
<comment type="subcellular location">
    <subcellularLocation>
        <location evidence="1">Membrane</location>
        <topology evidence="1">Single-pass type I membrane protein</topology>
    </subcellularLocation>
</comment>
<dbReference type="SUPFAM" id="SSF57184">
    <property type="entry name" value="Growth factor receptor domain"/>
    <property type="match status" value="1"/>
</dbReference>
<evidence type="ECO:0000256" key="3">
    <source>
        <dbReference type="ARBA" id="ARBA00022553"/>
    </source>
</evidence>
<dbReference type="InterPro" id="IPR036941">
    <property type="entry name" value="Rcpt_L-dom_sf"/>
</dbReference>
<dbReference type="Gene3D" id="3.80.20.20">
    <property type="entry name" value="Receptor L-domain"/>
    <property type="match status" value="1"/>
</dbReference>
<evidence type="ECO:0000256" key="14">
    <source>
        <dbReference type="ARBA" id="ARBA00051243"/>
    </source>
</evidence>
<evidence type="ECO:0000256" key="5">
    <source>
        <dbReference type="ARBA" id="ARBA00022692"/>
    </source>
</evidence>
<evidence type="ECO:0000256" key="6">
    <source>
        <dbReference type="ARBA" id="ARBA00022741"/>
    </source>
</evidence>
<dbReference type="Pfam" id="PF01030">
    <property type="entry name" value="Recep_L_domain"/>
    <property type="match status" value="1"/>
</dbReference>
<dbReference type="Pfam" id="PF00757">
    <property type="entry name" value="Furin-like"/>
    <property type="match status" value="1"/>
</dbReference>
<feature type="signal peptide" evidence="15">
    <location>
        <begin position="1"/>
        <end position="17"/>
    </location>
</feature>
<keyword evidence="7" id="KW-0418">Kinase</keyword>
<dbReference type="InterPro" id="IPR000494">
    <property type="entry name" value="Rcpt_L-dom"/>
</dbReference>
<keyword evidence="8" id="KW-0067">ATP-binding</keyword>
<evidence type="ECO:0000256" key="1">
    <source>
        <dbReference type="ARBA" id="ARBA00004479"/>
    </source>
</evidence>
<keyword evidence="3" id="KW-0597">Phosphoprotein</keyword>
<evidence type="ECO:0000256" key="7">
    <source>
        <dbReference type="ARBA" id="ARBA00022777"/>
    </source>
</evidence>
<evidence type="ECO:0000256" key="8">
    <source>
        <dbReference type="ARBA" id="ARBA00022840"/>
    </source>
</evidence>
<keyword evidence="12" id="KW-0675">Receptor</keyword>
<evidence type="ECO:0000256" key="10">
    <source>
        <dbReference type="ARBA" id="ARBA00023136"/>
    </source>
</evidence>
<dbReference type="Proteomes" id="UP001347796">
    <property type="component" value="Unassembled WGS sequence"/>
</dbReference>
<keyword evidence="19" id="KW-1185">Reference proteome</keyword>
<keyword evidence="5" id="KW-0812">Transmembrane</keyword>
<evidence type="ECO:0000256" key="13">
    <source>
        <dbReference type="ARBA" id="ARBA00023180"/>
    </source>
</evidence>
<keyword evidence="10" id="KW-0472">Membrane</keyword>
<evidence type="ECO:0000256" key="15">
    <source>
        <dbReference type="SAM" id="SignalP"/>
    </source>
</evidence>
<dbReference type="CDD" id="cd00064">
    <property type="entry name" value="FU"/>
    <property type="match status" value="1"/>
</dbReference>
<dbReference type="AlphaFoldDB" id="A0AAN8G640"/>
<keyword evidence="15" id="KW-0732">Signal</keyword>
<dbReference type="InterPro" id="IPR009030">
    <property type="entry name" value="Growth_fac_rcpt_cys_sf"/>
</dbReference>
<accession>A0AAN8G640</accession>
<protein>
    <recommendedName>
        <fullName evidence="2">receptor protein-tyrosine kinase</fullName>
        <ecNumber evidence="2">2.7.10.1</ecNumber>
    </recommendedName>
</protein>
<evidence type="ECO:0000256" key="2">
    <source>
        <dbReference type="ARBA" id="ARBA00011902"/>
    </source>
</evidence>
<proteinExistence type="predicted"/>
<gene>
    <name evidence="18" type="ORF">SNE40_023300</name>
</gene>
<evidence type="ECO:0000259" key="17">
    <source>
        <dbReference type="Pfam" id="PF01030"/>
    </source>
</evidence>
<feature type="chain" id="PRO_5042872682" description="receptor protein-tyrosine kinase" evidence="15">
    <location>
        <begin position="18"/>
        <end position="294"/>
    </location>
</feature>
<dbReference type="EMBL" id="JAZGQO010000021">
    <property type="protein sequence ID" value="KAK6166660.1"/>
    <property type="molecule type" value="Genomic_DNA"/>
</dbReference>
<dbReference type="InterPro" id="IPR006211">
    <property type="entry name" value="Furin-like_Cys-rich_dom"/>
</dbReference>
<evidence type="ECO:0000256" key="11">
    <source>
        <dbReference type="ARBA" id="ARBA00023137"/>
    </source>
</evidence>
<dbReference type="GO" id="GO:0016020">
    <property type="term" value="C:membrane"/>
    <property type="evidence" value="ECO:0007669"/>
    <property type="project" value="UniProtKB-SubCell"/>
</dbReference>
<feature type="domain" description="Receptor L-domain" evidence="17">
    <location>
        <begin position="57"/>
        <end position="176"/>
    </location>
</feature>
<dbReference type="GO" id="GO:0004714">
    <property type="term" value="F:transmembrane receptor protein tyrosine kinase activity"/>
    <property type="evidence" value="ECO:0007669"/>
    <property type="project" value="UniProtKB-EC"/>
</dbReference>
<organism evidence="18 19">
    <name type="scientific">Patella caerulea</name>
    <name type="common">Rayed Mediterranean limpet</name>
    <dbReference type="NCBI Taxonomy" id="87958"/>
    <lineage>
        <taxon>Eukaryota</taxon>
        <taxon>Metazoa</taxon>
        <taxon>Spiralia</taxon>
        <taxon>Lophotrochozoa</taxon>
        <taxon>Mollusca</taxon>
        <taxon>Gastropoda</taxon>
        <taxon>Patellogastropoda</taxon>
        <taxon>Patelloidea</taxon>
        <taxon>Patellidae</taxon>
        <taxon>Patella</taxon>
    </lineage>
</organism>
<reference evidence="18 19" key="1">
    <citation type="submission" date="2024-01" db="EMBL/GenBank/DDBJ databases">
        <title>The genome of the rayed Mediterranean limpet Patella caerulea (Linnaeus, 1758).</title>
        <authorList>
            <person name="Anh-Thu Weber A."/>
            <person name="Halstead-Nussloch G."/>
        </authorList>
    </citation>
    <scope>NUCLEOTIDE SEQUENCE [LARGE SCALE GENOMIC DNA]</scope>
    <source>
        <strain evidence="18">AATW-2023a</strain>
        <tissue evidence="18">Whole specimen</tissue>
    </source>
</reference>
<evidence type="ECO:0000256" key="12">
    <source>
        <dbReference type="ARBA" id="ARBA00023170"/>
    </source>
</evidence>
<keyword evidence="11" id="KW-0829">Tyrosine-protein kinase</keyword>
<keyword evidence="4" id="KW-0808">Transferase</keyword>
<dbReference type="EC" id="2.7.10.1" evidence="2"/>
<keyword evidence="13" id="KW-0325">Glycoprotein</keyword>